<keyword evidence="2" id="KW-0472">Membrane</keyword>
<feature type="signal peptide" evidence="3">
    <location>
        <begin position="1"/>
        <end position="23"/>
    </location>
</feature>
<dbReference type="EMBL" id="BLLN01000003">
    <property type="protein sequence ID" value="GFH71633.1"/>
    <property type="molecule type" value="Genomic_DNA"/>
</dbReference>
<evidence type="ECO:0000256" key="2">
    <source>
        <dbReference type="SAM" id="Phobius"/>
    </source>
</evidence>
<dbReference type="RefSeq" id="WP_189499993.1">
    <property type="nucleotide sequence ID" value="NZ_BLLN01000003.1"/>
</dbReference>
<evidence type="ECO:0000313" key="4">
    <source>
        <dbReference type="EMBL" id="GFH71633.1"/>
    </source>
</evidence>
<feature type="region of interest" description="Disordered" evidence="1">
    <location>
        <begin position="78"/>
        <end position="101"/>
    </location>
</feature>
<organism evidence="4 5">
    <name type="scientific">Streptomyces diastaticus subsp. diastaticus</name>
    <dbReference type="NCBI Taxonomy" id="68040"/>
    <lineage>
        <taxon>Bacteria</taxon>
        <taxon>Bacillati</taxon>
        <taxon>Actinomycetota</taxon>
        <taxon>Actinomycetes</taxon>
        <taxon>Kitasatosporales</taxon>
        <taxon>Streptomycetaceae</taxon>
        <taxon>Streptomyces</taxon>
        <taxon>Streptomyces diastaticus group</taxon>
    </lineage>
</organism>
<protein>
    <recommendedName>
        <fullName evidence="6">Lipoprotein</fullName>
    </recommendedName>
</protein>
<sequence length="101" mass="10661">MTKHTAAQLAALLAAVGIGCSLATTLADADLHPLVVVACTAAVFSAVLSLALDLVARLATRTFRCPRCAFTVRAQHTDAGESRRWQEIAADHPRHLGDSRA</sequence>
<reference evidence="4 5" key="1">
    <citation type="submission" date="2020-02" db="EMBL/GenBank/DDBJ databases">
        <title>Whole genome shotgun sequence of Streptomyces diastaticus subsp. diastaticus NBRC 13412.</title>
        <authorList>
            <person name="Ichikawa N."/>
            <person name="Komaki H."/>
            <person name="Tamura T."/>
        </authorList>
    </citation>
    <scope>NUCLEOTIDE SEQUENCE [LARGE SCALE GENOMIC DNA]</scope>
    <source>
        <strain evidence="4 5">NBRC 13412</strain>
    </source>
</reference>
<evidence type="ECO:0000313" key="5">
    <source>
        <dbReference type="Proteomes" id="UP000472710"/>
    </source>
</evidence>
<accession>A0ABQ1CMX7</accession>
<proteinExistence type="predicted"/>
<comment type="caution">
    <text evidence="4">The sequence shown here is derived from an EMBL/GenBank/DDBJ whole genome shotgun (WGS) entry which is preliminary data.</text>
</comment>
<gene>
    <name evidence="4" type="ORF">Sdia_24010</name>
</gene>
<dbReference type="GeneID" id="95069711"/>
<evidence type="ECO:0008006" key="6">
    <source>
        <dbReference type="Google" id="ProtNLM"/>
    </source>
</evidence>
<dbReference type="PROSITE" id="PS51257">
    <property type="entry name" value="PROKAR_LIPOPROTEIN"/>
    <property type="match status" value="1"/>
</dbReference>
<keyword evidence="2" id="KW-1133">Transmembrane helix</keyword>
<keyword evidence="3" id="KW-0732">Signal</keyword>
<dbReference type="Proteomes" id="UP000472710">
    <property type="component" value="Unassembled WGS sequence"/>
</dbReference>
<feature type="transmembrane region" description="Helical" evidence="2">
    <location>
        <begin position="33"/>
        <end position="56"/>
    </location>
</feature>
<evidence type="ECO:0000256" key="3">
    <source>
        <dbReference type="SAM" id="SignalP"/>
    </source>
</evidence>
<name>A0ABQ1CMX7_STRDI</name>
<keyword evidence="2" id="KW-0812">Transmembrane</keyword>
<keyword evidence="5" id="KW-1185">Reference proteome</keyword>
<evidence type="ECO:0000256" key="1">
    <source>
        <dbReference type="SAM" id="MobiDB-lite"/>
    </source>
</evidence>
<feature type="chain" id="PRO_5045676618" description="Lipoprotein" evidence="3">
    <location>
        <begin position="24"/>
        <end position="101"/>
    </location>
</feature>